<dbReference type="InterPro" id="IPR058127">
    <property type="entry name" value="DedA"/>
</dbReference>
<proteinExistence type="inferred from homology"/>
<keyword evidence="3 7" id="KW-1003">Cell membrane</keyword>
<feature type="transmembrane region" description="Helical" evidence="7">
    <location>
        <begin position="154"/>
        <end position="174"/>
    </location>
</feature>
<evidence type="ECO:0000259" key="8">
    <source>
        <dbReference type="Pfam" id="PF09335"/>
    </source>
</evidence>
<reference evidence="9 10" key="1">
    <citation type="submission" date="2020-04" db="EMBL/GenBank/DDBJ databases">
        <title>Draft genome of Leeia sp. IMCC25680.</title>
        <authorList>
            <person name="Song J."/>
            <person name="Cho J.-C."/>
        </authorList>
    </citation>
    <scope>NUCLEOTIDE SEQUENCE [LARGE SCALE GENOMIC DNA]</scope>
    <source>
        <strain evidence="9 10">IMCC25680</strain>
    </source>
</reference>
<gene>
    <name evidence="9" type="ORF">HF682_07100</name>
</gene>
<keyword evidence="5 7" id="KW-1133">Transmembrane helix</keyword>
<evidence type="ECO:0000256" key="3">
    <source>
        <dbReference type="ARBA" id="ARBA00022475"/>
    </source>
</evidence>
<evidence type="ECO:0000313" key="10">
    <source>
        <dbReference type="Proteomes" id="UP000587991"/>
    </source>
</evidence>
<evidence type="ECO:0000256" key="5">
    <source>
        <dbReference type="ARBA" id="ARBA00022989"/>
    </source>
</evidence>
<feature type="transmembrane region" description="Helical" evidence="7">
    <location>
        <begin position="27"/>
        <end position="49"/>
    </location>
</feature>
<dbReference type="EMBL" id="JABAIM010000001">
    <property type="protein sequence ID" value="NLR74921.1"/>
    <property type="molecule type" value="Genomic_DNA"/>
</dbReference>
<feature type="transmembrane region" description="Helical" evidence="7">
    <location>
        <begin position="186"/>
        <end position="206"/>
    </location>
</feature>
<keyword evidence="6 7" id="KW-0472">Membrane</keyword>
<organism evidence="9 10">
    <name type="scientific">Leeia aquatica</name>
    <dbReference type="NCBI Taxonomy" id="2725557"/>
    <lineage>
        <taxon>Bacteria</taxon>
        <taxon>Pseudomonadati</taxon>
        <taxon>Pseudomonadota</taxon>
        <taxon>Betaproteobacteria</taxon>
        <taxon>Neisseriales</taxon>
        <taxon>Leeiaceae</taxon>
        <taxon>Leeia</taxon>
    </lineage>
</organism>
<protein>
    <submittedName>
        <fullName evidence="9">DedA family protein</fullName>
    </submittedName>
</protein>
<keyword evidence="10" id="KW-1185">Reference proteome</keyword>
<accession>A0A847RYZ2</accession>
<dbReference type="Proteomes" id="UP000587991">
    <property type="component" value="Unassembled WGS sequence"/>
</dbReference>
<feature type="domain" description="VTT" evidence="8">
    <location>
        <begin position="49"/>
        <end position="174"/>
    </location>
</feature>
<sequence>MDTIWLLIDFILHVDTHLRELFNQHGVWVYGILFLIVFCETGLVVTPFLPGDSLLFAAGALTVGTTLSPHVLAASLIVAALLGDNVNYALGRWLGQRLFAKPNSRLFRREYLERTHAFFERHGGRAIILARFIPIVRTYIPFTAGAGHMPYRQFLLYSVLGALSWVLLLVYLGHFFGNQPFVRANFSLLVLGIIALSVLPVVVAFVRQRLART</sequence>
<dbReference type="PANTHER" id="PTHR30353">
    <property type="entry name" value="INNER MEMBRANE PROTEIN DEDA-RELATED"/>
    <property type="match status" value="1"/>
</dbReference>
<evidence type="ECO:0000256" key="4">
    <source>
        <dbReference type="ARBA" id="ARBA00022692"/>
    </source>
</evidence>
<evidence type="ECO:0000313" key="9">
    <source>
        <dbReference type="EMBL" id="NLR74921.1"/>
    </source>
</evidence>
<comment type="subcellular location">
    <subcellularLocation>
        <location evidence="1 7">Cell membrane</location>
        <topology evidence="1 7">Multi-pass membrane protein</topology>
    </subcellularLocation>
</comment>
<name>A0A847RYZ2_9NEIS</name>
<dbReference type="NCBIfam" id="NF008102">
    <property type="entry name" value="PRK10847.1"/>
    <property type="match status" value="1"/>
</dbReference>
<dbReference type="AlphaFoldDB" id="A0A847RYZ2"/>
<comment type="similarity">
    <text evidence="2 7">Belongs to the DedA family.</text>
</comment>
<comment type="caution">
    <text evidence="9">The sequence shown here is derived from an EMBL/GenBank/DDBJ whole genome shotgun (WGS) entry which is preliminary data.</text>
</comment>
<evidence type="ECO:0000256" key="7">
    <source>
        <dbReference type="RuleBase" id="RU367016"/>
    </source>
</evidence>
<dbReference type="GO" id="GO:0005886">
    <property type="term" value="C:plasma membrane"/>
    <property type="evidence" value="ECO:0007669"/>
    <property type="project" value="UniProtKB-SubCell"/>
</dbReference>
<evidence type="ECO:0000256" key="1">
    <source>
        <dbReference type="ARBA" id="ARBA00004651"/>
    </source>
</evidence>
<evidence type="ECO:0000256" key="2">
    <source>
        <dbReference type="ARBA" id="ARBA00010792"/>
    </source>
</evidence>
<evidence type="ECO:0000256" key="6">
    <source>
        <dbReference type="ARBA" id="ARBA00023136"/>
    </source>
</evidence>
<dbReference type="RefSeq" id="WP_168876496.1">
    <property type="nucleotide sequence ID" value="NZ_JABAIM010000001.1"/>
</dbReference>
<feature type="transmembrane region" description="Helical" evidence="7">
    <location>
        <begin position="55"/>
        <end position="82"/>
    </location>
</feature>
<dbReference type="Pfam" id="PF09335">
    <property type="entry name" value="VTT_dom"/>
    <property type="match status" value="1"/>
</dbReference>
<keyword evidence="4 7" id="KW-0812">Transmembrane</keyword>
<dbReference type="PANTHER" id="PTHR30353:SF0">
    <property type="entry name" value="TRANSMEMBRANE PROTEIN"/>
    <property type="match status" value="1"/>
</dbReference>
<dbReference type="InterPro" id="IPR032816">
    <property type="entry name" value="VTT_dom"/>
</dbReference>
<dbReference type="InterPro" id="IPR032818">
    <property type="entry name" value="DedA-like"/>
</dbReference>